<dbReference type="EMBL" id="SJPT01000001">
    <property type="protein sequence ID" value="TWU27181.1"/>
    <property type="molecule type" value="Genomic_DNA"/>
</dbReference>
<dbReference type="InterPro" id="IPR050194">
    <property type="entry name" value="Glycosyltransferase_grp1"/>
</dbReference>
<sequence>MVKGHRLLFVCPTSSPIGGVQTWLDQLSSGLEKRGWEPIVALVHGPSTNDSTGYKVAHPNLETVTIDGSTMTMGARVRAVMRTIKRLRPDYYIPMSVVDAHDAVCALKRNGDYHGRYVLSLHTNMPTQIADATLFQPFADVSVNPGALTCRLAEWAGMPKSHIFHVPNGTSLHPLHPQAAPQQPLRLAYVGRLADVDKRVTDMIGVVDALESMKLKYQLDVFGSGPCDEILRNAITSRSVRFHGFVDSISLHRDIFPQTDILLSFSQSEGFGISLIEAMSHGVVPVSSKYVGHRTEGFLIDGETARLFDIGDTAGCAEVVRQLDRNRGTLATLSQDAHKLVTSRYSWERCVDGWESALLSSRELEPRTVPAIPPREINEGNSLASRFRWLPAGLSDTFYKVKRRILGIPDAMKQGEEWPFDTRSFDVARLAAIEDLTVQLDEFIDSRKASIAKPKASVKPGSNGLIA</sequence>
<dbReference type="SUPFAM" id="SSF53756">
    <property type="entry name" value="UDP-Glycosyltransferase/glycogen phosphorylase"/>
    <property type="match status" value="1"/>
</dbReference>
<comment type="caution">
    <text evidence="2">The sequence shown here is derived from an EMBL/GenBank/DDBJ whole genome shotgun (WGS) entry which is preliminary data.</text>
</comment>
<dbReference type="GO" id="GO:0047265">
    <property type="term" value="F:poly(glycerol-phosphate) alpha-glucosyltransferase activity"/>
    <property type="evidence" value="ECO:0007669"/>
    <property type="project" value="UniProtKB-EC"/>
</dbReference>
<evidence type="ECO:0000313" key="2">
    <source>
        <dbReference type="EMBL" id="TWU27181.1"/>
    </source>
</evidence>
<gene>
    <name evidence="2" type="primary">tagE</name>
    <name evidence="2" type="ORF">Pla52o_10450</name>
</gene>
<keyword evidence="3" id="KW-1185">Reference proteome</keyword>
<dbReference type="InterPro" id="IPR028098">
    <property type="entry name" value="Glyco_trans_4-like_N"/>
</dbReference>
<dbReference type="EC" id="2.4.1.52" evidence="2"/>
<feature type="domain" description="Glycosyltransferase subfamily 4-like N-terminal" evidence="1">
    <location>
        <begin position="17"/>
        <end position="170"/>
    </location>
</feature>
<accession>A0A5C6CUT8</accession>
<dbReference type="RefSeq" id="WP_146593414.1">
    <property type="nucleotide sequence ID" value="NZ_SJPT01000001.1"/>
</dbReference>
<dbReference type="AlphaFoldDB" id="A0A5C6CUT8"/>
<dbReference type="Gene3D" id="3.40.50.2000">
    <property type="entry name" value="Glycogen Phosphorylase B"/>
    <property type="match status" value="2"/>
</dbReference>
<proteinExistence type="predicted"/>
<protein>
    <submittedName>
        <fullName evidence="2">Putative poly(Glycerol-phosphate) alpha-glucosyltransferase</fullName>
        <ecNumber evidence="2">2.4.1.52</ecNumber>
    </submittedName>
</protein>
<dbReference type="Pfam" id="PF13439">
    <property type="entry name" value="Glyco_transf_4"/>
    <property type="match status" value="1"/>
</dbReference>
<organism evidence="2 3">
    <name type="scientific">Novipirellula galeiformis</name>
    <dbReference type="NCBI Taxonomy" id="2528004"/>
    <lineage>
        <taxon>Bacteria</taxon>
        <taxon>Pseudomonadati</taxon>
        <taxon>Planctomycetota</taxon>
        <taxon>Planctomycetia</taxon>
        <taxon>Pirellulales</taxon>
        <taxon>Pirellulaceae</taxon>
        <taxon>Novipirellula</taxon>
    </lineage>
</organism>
<name>A0A5C6CUT8_9BACT</name>
<dbReference type="PANTHER" id="PTHR45947:SF3">
    <property type="entry name" value="SULFOQUINOVOSYL TRANSFERASE SQD2"/>
    <property type="match status" value="1"/>
</dbReference>
<reference evidence="2 3" key="1">
    <citation type="submission" date="2019-02" db="EMBL/GenBank/DDBJ databases">
        <title>Deep-cultivation of Planctomycetes and their phenomic and genomic characterization uncovers novel biology.</title>
        <authorList>
            <person name="Wiegand S."/>
            <person name="Jogler M."/>
            <person name="Boedeker C."/>
            <person name="Pinto D."/>
            <person name="Vollmers J."/>
            <person name="Rivas-Marin E."/>
            <person name="Kohn T."/>
            <person name="Peeters S.H."/>
            <person name="Heuer A."/>
            <person name="Rast P."/>
            <person name="Oberbeckmann S."/>
            <person name="Bunk B."/>
            <person name="Jeske O."/>
            <person name="Meyerdierks A."/>
            <person name="Storesund J.E."/>
            <person name="Kallscheuer N."/>
            <person name="Luecker S."/>
            <person name="Lage O.M."/>
            <person name="Pohl T."/>
            <person name="Merkel B.J."/>
            <person name="Hornburger P."/>
            <person name="Mueller R.-W."/>
            <person name="Bruemmer F."/>
            <person name="Labrenz M."/>
            <person name="Spormann A.M."/>
            <person name="Op Den Camp H."/>
            <person name="Overmann J."/>
            <person name="Amann R."/>
            <person name="Jetten M.S.M."/>
            <person name="Mascher T."/>
            <person name="Medema M.H."/>
            <person name="Devos D.P."/>
            <person name="Kaster A.-K."/>
            <person name="Ovreas L."/>
            <person name="Rohde M."/>
            <person name="Galperin M.Y."/>
            <person name="Jogler C."/>
        </authorList>
    </citation>
    <scope>NUCLEOTIDE SEQUENCE [LARGE SCALE GENOMIC DNA]</scope>
    <source>
        <strain evidence="2 3">Pla52o</strain>
    </source>
</reference>
<keyword evidence="2" id="KW-0808">Transferase</keyword>
<dbReference type="CDD" id="cd03801">
    <property type="entry name" value="GT4_PimA-like"/>
    <property type="match status" value="1"/>
</dbReference>
<evidence type="ECO:0000259" key="1">
    <source>
        <dbReference type="Pfam" id="PF13439"/>
    </source>
</evidence>
<dbReference type="PANTHER" id="PTHR45947">
    <property type="entry name" value="SULFOQUINOVOSYL TRANSFERASE SQD2"/>
    <property type="match status" value="1"/>
</dbReference>
<dbReference type="Proteomes" id="UP000316304">
    <property type="component" value="Unassembled WGS sequence"/>
</dbReference>
<dbReference type="OrthoDB" id="9781413at2"/>
<evidence type="ECO:0000313" key="3">
    <source>
        <dbReference type="Proteomes" id="UP000316304"/>
    </source>
</evidence>
<keyword evidence="2" id="KW-0328">Glycosyltransferase</keyword>
<dbReference type="Pfam" id="PF13692">
    <property type="entry name" value="Glyco_trans_1_4"/>
    <property type="match status" value="1"/>
</dbReference>